<comment type="subcellular location">
    <subcellularLocation>
        <location evidence="1">Peroxisome</location>
    </subcellularLocation>
</comment>
<keyword evidence="4" id="KW-0576">Peroxisome</keyword>
<reference evidence="6" key="1">
    <citation type="submission" date="2025-08" db="UniProtKB">
        <authorList>
            <consortium name="Ensembl"/>
        </authorList>
    </citation>
    <scope>IDENTIFICATION</scope>
</reference>
<dbReference type="GeneTree" id="ENSGT00940000156605"/>
<dbReference type="AlphaFoldDB" id="A0A2K5M4N6"/>
<dbReference type="Ensembl" id="ENSCATT00000044350.1">
    <property type="protein sequence ID" value="ENSCATP00000020164.1"/>
    <property type="gene ID" value="ENSCATG00000033822.1"/>
</dbReference>
<reference evidence="6" key="2">
    <citation type="submission" date="2025-09" db="UniProtKB">
        <authorList>
            <consortium name="Ensembl"/>
        </authorList>
    </citation>
    <scope>IDENTIFICATION</scope>
</reference>
<dbReference type="GO" id="GO:0005829">
    <property type="term" value="C:cytosol"/>
    <property type="evidence" value="ECO:0007669"/>
    <property type="project" value="TreeGrafter"/>
</dbReference>
<gene>
    <name evidence="6" type="primary">PEX5</name>
</gene>
<evidence type="ECO:0000256" key="4">
    <source>
        <dbReference type="ARBA" id="ARBA00023140"/>
    </source>
</evidence>
<feature type="region of interest" description="Disordered" evidence="5">
    <location>
        <begin position="33"/>
        <end position="52"/>
    </location>
</feature>
<dbReference type="GO" id="GO:0005052">
    <property type="term" value="F:peroxisome matrix targeting signal-1 binding"/>
    <property type="evidence" value="ECO:0007669"/>
    <property type="project" value="TreeGrafter"/>
</dbReference>
<dbReference type="Proteomes" id="UP000233060">
    <property type="component" value="Unassembled WGS sequence"/>
</dbReference>
<dbReference type="GO" id="GO:0005778">
    <property type="term" value="C:peroxisomal membrane"/>
    <property type="evidence" value="ECO:0007669"/>
    <property type="project" value="TreeGrafter"/>
</dbReference>
<proteinExistence type="predicted"/>
<accession>A0A2K5M4N6</accession>
<evidence type="ECO:0000256" key="3">
    <source>
        <dbReference type="ARBA" id="ARBA00022803"/>
    </source>
</evidence>
<dbReference type="InterPro" id="IPR024111">
    <property type="entry name" value="PEX5/PEX5L"/>
</dbReference>
<dbReference type="GO" id="GO:0016560">
    <property type="term" value="P:protein import into peroxisome matrix, docking"/>
    <property type="evidence" value="ECO:0007669"/>
    <property type="project" value="TreeGrafter"/>
</dbReference>
<protein>
    <submittedName>
        <fullName evidence="6">Peroxisomal biosis factor 5</fullName>
    </submittedName>
</protein>
<dbReference type="Bgee" id="ENSCATG00000033822">
    <property type="expression patterns" value="Expressed in liver and 12 other cell types or tissues"/>
</dbReference>
<evidence type="ECO:0000256" key="2">
    <source>
        <dbReference type="ARBA" id="ARBA00022737"/>
    </source>
</evidence>
<evidence type="ECO:0000313" key="7">
    <source>
        <dbReference type="Proteomes" id="UP000233060"/>
    </source>
</evidence>
<dbReference type="PANTHER" id="PTHR10130:SF2">
    <property type="entry name" value="PEROXISOMAL TARGETING SIGNAL 1 RECEPTOR"/>
    <property type="match status" value="1"/>
</dbReference>
<keyword evidence="7" id="KW-1185">Reference proteome</keyword>
<organism evidence="6 7">
    <name type="scientific">Cercocebus atys</name>
    <name type="common">Sooty mangabey</name>
    <name type="synonym">Cercocebus torquatus atys</name>
    <dbReference type="NCBI Taxonomy" id="9531"/>
    <lineage>
        <taxon>Eukaryota</taxon>
        <taxon>Metazoa</taxon>
        <taxon>Chordata</taxon>
        <taxon>Craniata</taxon>
        <taxon>Vertebrata</taxon>
        <taxon>Euteleostomi</taxon>
        <taxon>Mammalia</taxon>
        <taxon>Eutheria</taxon>
        <taxon>Euarchontoglires</taxon>
        <taxon>Primates</taxon>
        <taxon>Haplorrhini</taxon>
        <taxon>Catarrhini</taxon>
        <taxon>Cercopithecidae</taxon>
        <taxon>Cercopithecinae</taxon>
        <taxon>Cercocebus</taxon>
    </lineage>
</organism>
<keyword evidence="3" id="KW-0802">TPR repeat</keyword>
<name>A0A2K5M4N6_CERAT</name>
<evidence type="ECO:0000256" key="1">
    <source>
        <dbReference type="ARBA" id="ARBA00004275"/>
    </source>
</evidence>
<keyword evidence="2" id="KW-0677">Repeat</keyword>
<sequence>MAMRELVEAECGGANPLMKLAGHFTQDKALRQEGLRPGPWPPGAPASEAASKPLGVASEDELVAEFLQDQNAPLVSRAPQTFKMDDLLAEMQQIEQSNFRQAPQRAPGVADLALSENWAQEFLAAGDASSLGFTSFTCPYLCVCVLCNFIKCVDLCKHHHD</sequence>
<evidence type="ECO:0000313" key="6">
    <source>
        <dbReference type="Ensembl" id="ENSCATP00000020164.1"/>
    </source>
</evidence>
<evidence type="ECO:0000256" key="5">
    <source>
        <dbReference type="SAM" id="MobiDB-lite"/>
    </source>
</evidence>
<dbReference type="PANTHER" id="PTHR10130">
    <property type="entry name" value="PEROXISOMAL TARGETING SIGNAL 1 RECEPTOR PEX5"/>
    <property type="match status" value="1"/>
</dbReference>